<protein>
    <submittedName>
        <fullName evidence="2">9975_t:CDS:1</fullName>
    </submittedName>
</protein>
<accession>A0A9N9NF53</accession>
<sequence length="87" mass="10305">ISDTTSSDISSSFFHFVIMKQCFDIDIVEYDFQIFLKIRVFLEEKITEEKHLPLIQLMSLVFQEEQSKNSTHKRGLNNTSQEERFPT</sequence>
<organism evidence="2 3">
    <name type="scientific">Funneliformis mosseae</name>
    <name type="common">Endomycorrhizal fungus</name>
    <name type="synonym">Glomus mosseae</name>
    <dbReference type="NCBI Taxonomy" id="27381"/>
    <lineage>
        <taxon>Eukaryota</taxon>
        <taxon>Fungi</taxon>
        <taxon>Fungi incertae sedis</taxon>
        <taxon>Mucoromycota</taxon>
        <taxon>Glomeromycotina</taxon>
        <taxon>Glomeromycetes</taxon>
        <taxon>Glomerales</taxon>
        <taxon>Glomeraceae</taxon>
        <taxon>Funneliformis</taxon>
    </lineage>
</organism>
<gene>
    <name evidence="2" type="ORF">FMOSSE_LOCUS15686</name>
</gene>
<proteinExistence type="predicted"/>
<evidence type="ECO:0000256" key="1">
    <source>
        <dbReference type="SAM" id="MobiDB-lite"/>
    </source>
</evidence>
<evidence type="ECO:0000313" key="2">
    <source>
        <dbReference type="EMBL" id="CAG8731879.1"/>
    </source>
</evidence>
<dbReference type="AlphaFoldDB" id="A0A9N9NF53"/>
<feature type="non-terminal residue" evidence="2">
    <location>
        <position position="87"/>
    </location>
</feature>
<feature type="non-terminal residue" evidence="2">
    <location>
        <position position="1"/>
    </location>
</feature>
<dbReference type="EMBL" id="CAJVPP010017181">
    <property type="protein sequence ID" value="CAG8731879.1"/>
    <property type="molecule type" value="Genomic_DNA"/>
</dbReference>
<reference evidence="2" key="1">
    <citation type="submission" date="2021-06" db="EMBL/GenBank/DDBJ databases">
        <authorList>
            <person name="Kallberg Y."/>
            <person name="Tangrot J."/>
            <person name="Rosling A."/>
        </authorList>
    </citation>
    <scope>NUCLEOTIDE SEQUENCE</scope>
    <source>
        <strain evidence="2">87-6 pot B 2015</strain>
    </source>
</reference>
<evidence type="ECO:0000313" key="3">
    <source>
        <dbReference type="Proteomes" id="UP000789375"/>
    </source>
</evidence>
<name>A0A9N9NF53_FUNMO</name>
<comment type="caution">
    <text evidence="2">The sequence shown here is derived from an EMBL/GenBank/DDBJ whole genome shotgun (WGS) entry which is preliminary data.</text>
</comment>
<keyword evidence="3" id="KW-1185">Reference proteome</keyword>
<dbReference type="Proteomes" id="UP000789375">
    <property type="component" value="Unassembled WGS sequence"/>
</dbReference>
<feature type="region of interest" description="Disordered" evidence="1">
    <location>
        <begin position="67"/>
        <end position="87"/>
    </location>
</feature>